<name>A0A934NRM3_9NOCA</name>
<organism evidence="2 3">
    <name type="scientific">Antrihabitans stalagmiti</name>
    <dbReference type="NCBI Taxonomy" id="2799499"/>
    <lineage>
        <taxon>Bacteria</taxon>
        <taxon>Bacillati</taxon>
        <taxon>Actinomycetota</taxon>
        <taxon>Actinomycetes</taxon>
        <taxon>Mycobacteriales</taxon>
        <taxon>Nocardiaceae</taxon>
        <taxon>Antrihabitans</taxon>
    </lineage>
</organism>
<keyword evidence="1" id="KW-1133">Transmembrane helix</keyword>
<dbReference type="RefSeq" id="WP_199704736.1">
    <property type="nucleotide sequence ID" value="NZ_JAEMNV010000004.1"/>
</dbReference>
<dbReference type="AlphaFoldDB" id="A0A934NRM3"/>
<comment type="caution">
    <text evidence="2">The sequence shown here is derived from an EMBL/GenBank/DDBJ whole genome shotgun (WGS) entry which is preliminary data.</text>
</comment>
<gene>
    <name evidence="2" type="ORF">JGU71_13795</name>
</gene>
<keyword evidence="3" id="KW-1185">Reference proteome</keyword>
<feature type="transmembrane region" description="Helical" evidence="1">
    <location>
        <begin position="20"/>
        <end position="52"/>
    </location>
</feature>
<evidence type="ECO:0000313" key="2">
    <source>
        <dbReference type="EMBL" id="MBJ8339965.1"/>
    </source>
</evidence>
<accession>A0A934NRM3</accession>
<keyword evidence="1" id="KW-0472">Membrane</keyword>
<sequence>MPHNQLSIASHRYRVSWPALALVSATFSALILLHVTAPQAWVLALILVPLAVAPE</sequence>
<reference evidence="2" key="1">
    <citation type="submission" date="2020-12" db="EMBL/GenBank/DDBJ databases">
        <title>Antrihabitans popcorni sp. nov. and Antrihabitans auranticaus sp. nov., isolated from a larva cave.</title>
        <authorList>
            <person name="Lee S.D."/>
            <person name="Kim I.S."/>
        </authorList>
    </citation>
    <scope>NUCLEOTIDE SEQUENCE</scope>
    <source>
        <strain evidence="2">YC3-6</strain>
    </source>
</reference>
<evidence type="ECO:0000256" key="1">
    <source>
        <dbReference type="SAM" id="Phobius"/>
    </source>
</evidence>
<keyword evidence="1" id="KW-0812">Transmembrane</keyword>
<proteinExistence type="predicted"/>
<dbReference type="EMBL" id="JAEMNV010000004">
    <property type="protein sequence ID" value="MBJ8339965.1"/>
    <property type="molecule type" value="Genomic_DNA"/>
</dbReference>
<dbReference type="Proteomes" id="UP000655868">
    <property type="component" value="Unassembled WGS sequence"/>
</dbReference>
<protein>
    <submittedName>
        <fullName evidence="2">Uncharacterized protein</fullName>
    </submittedName>
</protein>
<evidence type="ECO:0000313" key="3">
    <source>
        <dbReference type="Proteomes" id="UP000655868"/>
    </source>
</evidence>